<comment type="catalytic activity">
    <reaction evidence="2">
        <text>oxidized coenzyme F420-(gamma-L-Glu)(n) + a quinol + H(+) = reduced coenzyme F420-(gamma-L-Glu)(n) + a quinone</text>
        <dbReference type="Rhea" id="RHEA:39663"/>
        <dbReference type="Rhea" id="RHEA-COMP:12939"/>
        <dbReference type="Rhea" id="RHEA-COMP:14378"/>
        <dbReference type="ChEBI" id="CHEBI:15378"/>
        <dbReference type="ChEBI" id="CHEBI:24646"/>
        <dbReference type="ChEBI" id="CHEBI:132124"/>
        <dbReference type="ChEBI" id="CHEBI:133980"/>
        <dbReference type="ChEBI" id="CHEBI:139511"/>
    </reaction>
</comment>
<dbReference type="RefSeq" id="WP_067498726.1">
    <property type="nucleotide sequence ID" value="NZ_SNXK01000011.1"/>
</dbReference>
<name>A0A4R6P080_NOCIG</name>
<dbReference type="EMBL" id="SNXK01000011">
    <property type="protein sequence ID" value="TDP30556.1"/>
    <property type="molecule type" value="Genomic_DNA"/>
</dbReference>
<dbReference type="Gene3D" id="2.30.110.10">
    <property type="entry name" value="Electron Transport, Fmn-binding Protein, Chain A"/>
    <property type="match status" value="1"/>
</dbReference>
<dbReference type="AlphaFoldDB" id="A0A4R6P080"/>
<dbReference type="PANTHER" id="PTHR39428:SF1">
    <property type="entry name" value="F420H(2)-DEPENDENT QUINONE REDUCTASE RV1261C"/>
    <property type="match status" value="1"/>
</dbReference>
<evidence type="ECO:0000313" key="4">
    <source>
        <dbReference type="EMBL" id="TDP30556.1"/>
    </source>
</evidence>
<evidence type="ECO:0000256" key="2">
    <source>
        <dbReference type="ARBA" id="ARBA00049106"/>
    </source>
</evidence>
<accession>A0A4R6P080</accession>
<dbReference type="SUPFAM" id="SSF50475">
    <property type="entry name" value="FMN-binding split barrel"/>
    <property type="match status" value="1"/>
</dbReference>
<proteinExistence type="inferred from homology"/>
<gene>
    <name evidence="4" type="ORF">DFR75_11120</name>
</gene>
<sequence>MDNNAADTKKVTSYDDPDAPWNKEFSAEEMAGWNDGVITEFRENGGQVGGDYAGATLLLLTTTGAKSGKPHVVPLGALYRGDVLYVSSFIEDRYPAWYHNAKANPSVTIELGGEKFQARADVLTGERYDEFAAWALTENPLLADYQSKVDKPLPLVVLTREAA</sequence>
<dbReference type="GO" id="GO:0005886">
    <property type="term" value="C:plasma membrane"/>
    <property type="evidence" value="ECO:0007669"/>
    <property type="project" value="TreeGrafter"/>
</dbReference>
<organism evidence="4 5">
    <name type="scientific">Nocardia ignorata</name>
    <dbReference type="NCBI Taxonomy" id="145285"/>
    <lineage>
        <taxon>Bacteria</taxon>
        <taxon>Bacillati</taxon>
        <taxon>Actinomycetota</taxon>
        <taxon>Actinomycetes</taxon>
        <taxon>Mycobacteriales</taxon>
        <taxon>Nocardiaceae</taxon>
        <taxon>Nocardia</taxon>
    </lineage>
</organism>
<dbReference type="GO" id="GO:0016491">
    <property type="term" value="F:oxidoreductase activity"/>
    <property type="evidence" value="ECO:0007669"/>
    <property type="project" value="InterPro"/>
</dbReference>
<dbReference type="NCBIfam" id="TIGR00026">
    <property type="entry name" value="hi_GC_TIGR00026"/>
    <property type="match status" value="1"/>
</dbReference>
<comment type="caution">
    <text evidence="4">The sequence shown here is derived from an EMBL/GenBank/DDBJ whole genome shotgun (WGS) entry which is preliminary data.</text>
</comment>
<evidence type="ECO:0000256" key="1">
    <source>
        <dbReference type="ARBA" id="ARBA00008710"/>
    </source>
</evidence>
<dbReference type="PANTHER" id="PTHR39428">
    <property type="entry name" value="F420H(2)-DEPENDENT QUINONE REDUCTASE RV1261C"/>
    <property type="match status" value="1"/>
</dbReference>
<dbReference type="Proteomes" id="UP000295087">
    <property type="component" value="Unassembled WGS sequence"/>
</dbReference>
<evidence type="ECO:0000256" key="3">
    <source>
        <dbReference type="SAM" id="MobiDB-lite"/>
    </source>
</evidence>
<dbReference type="Pfam" id="PF04075">
    <property type="entry name" value="F420H2_quin_red"/>
    <property type="match status" value="1"/>
</dbReference>
<keyword evidence="5" id="KW-1185">Reference proteome</keyword>
<dbReference type="GO" id="GO:0070967">
    <property type="term" value="F:coenzyme F420 binding"/>
    <property type="evidence" value="ECO:0007669"/>
    <property type="project" value="TreeGrafter"/>
</dbReference>
<protein>
    <submittedName>
        <fullName evidence="4">Deazaflavin-dependent oxidoreductase (Nitroreductase family)</fullName>
    </submittedName>
</protein>
<comment type="similarity">
    <text evidence="1">Belongs to the F420H(2)-dependent quinone reductase family.</text>
</comment>
<reference evidence="4 5" key="1">
    <citation type="submission" date="2019-03" db="EMBL/GenBank/DDBJ databases">
        <title>Genomic Encyclopedia of Type Strains, Phase IV (KMG-IV): sequencing the most valuable type-strain genomes for metagenomic binning, comparative biology and taxonomic classification.</title>
        <authorList>
            <person name="Goeker M."/>
        </authorList>
    </citation>
    <scope>NUCLEOTIDE SEQUENCE [LARGE SCALE GENOMIC DNA]</scope>
    <source>
        <strain evidence="4 5">DSM 44496</strain>
    </source>
</reference>
<evidence type="ECO:0000313" key="5">
    <source>
        <dbReference type="Proteomes" id="UP000295087"/>
    </source>
</evidence>
<dbReference type="InterPro" id="IPR004378">
    <property type="entry name" value="F420H2_quin_Rdtase"/>
</dbReference>
<feature type="region of interest" description="Disordered" evidence="3">
    <location>
        <begin position="1"/>
        <end position="21"/>
    </location>
</feature>
<dbReference type="InterPro" id="IPR012349">
    <property type="entry name" value="Split_barrel_FMN-bd"/>
</dbReference>